<evidence type="ECO:0000313" key="2">
    <source>
        <dbReference type="Proteomes" id="UP001150941"/>
    </source>
</evidence>
<organism evidence="1 2">
    <name type="scientific">Penicillium chermesinum</name>
    <dbReference type="NCBI Taxonomy" id="63820"/>
    <lineage>
        <taxon>Eukaryota</taxon>
        <taxon>Fungi</taxon>
        <taxon>Dikarya</taxon>
        <taxon>Ascomycota</taxon>
        <taxon>Pezizomycotina</taxon>
        <taxon>Eurotiomycetes</taxon>
        <taxon>Eurotiomycetidae</taxon>
        <taxon>Eurotiales</taxon>
        <taxon>Aspergillaceae</taxon>
        <taxon>Penicillium</taxon>
    </lineage>
</organism>
<gene>
    <name evidence="1" type="ORF">N7468_000075</name>
</gene>
<comment type="caution">
    <text evidence="1">The sequence shown here is derived from an EMBL/GenBank/DDBJ whole genome shotgun (WGS) entry which is preliminary data.</text>
</comment>
<reference evidence="1" key="1">
    <citation type="submission" date="2022-11" db="EMBL/GenBank/DDBJ databases">
        <authorList>
            <person name="Petersen C."/>
        </authorList>
    </citation>
    <scope>NUCLEOTIDE SEQUENCE</scope>
    <source>
        <strain evidence="1">IBT 19713</strain>
    </source>
</reference>
<accession>A0A9W9PKX7</accession>
<protein>
    <submittedName>
        <fullName evidence="1">Uncharacterized protein</fullName>
    </submittedName>
</protein>
<dbReference type="AlphaFoldDB" id="A0A9W9PKX7"/>
<reference evidence="1" key="2">
    <citation type="journal article" date="2023" name="IMA Fungus">
        <title>Comparative genomic study of the Penicillium genus elucidates a diverse pangenome and 15 lateral gene transfer events.</title>
        <authorList>
            <person name="Petersen C."/>
            <person name="Sorensen T."/>
            <person name="Nielsen M.R."/>
            <person name="Sondergaard T.E."/>
            <person name="Sorensen J.L."/>
            <person name="Fitzpatrick D.A."/>
            <person name="Frisvad J.C."/>
            <person name="Nielsen K.L."/>
        </authorList>
    </citation>
    <scope>NUCLEOTIDE SEQUENCE</scope>
    <source>
        <strain evidence="1">IBT 19713</strain>
    </source>
</reference>
<dbReference type="EMBL" id="JAPQKS010000001">
    <property type="protein sequence ID" value="KAJ5248624.1"/>
    <property type="molecule type" value="Genomic_DNA"/>
</dbReference>
<keyword evidence="2" id="KW-1185">Reference proteome</keyword>
<dbReference type="RefSeq" id="XP_058335403.1">
    <property type="nucleotide sequence ID" value="XM_058469372.1"/>
</dbReference>
<name>A0A9W9PKX7_9EURO</name>
<proteinExistence type="predicted"/>
<dbReference type="Proteomes" id="UP001150941">
    <property type="component" value="Unassembled WGS sequence"/>
</dbReference>
<sequence length="101" mass="11411">MLWYDLRSADEDLPTLSRQLFLDESHYTYSLLGYRLSVASGQRLIWLARAGPSRAVTWGESPANIAAGQNNHVKVERGTLPMRCEYRVQRSSSAVQWLGPS</sequence>
<dbReference type="GeneID" id="83196675"/>
<evidence type="ECO:0000313" key="1">
    <source>
        <dbReference type="EMBL" id="KAJ5248624.1"/>
    </source>
</evidence>